<dbReference type="Proteomes" id="UP001043456">
    <property type="component" value="Unassembled WGS sequence"/>
</dbReference>
<dbReference type="EMBL" id="BHVY01000001">
    <property type="protein sequence ID" value="GIJ82496.1"/>
    <property type="molecule type" value="Genomic_DNA"/>
</dbReference>
<feature type="compositionally biased region" description="Basic and acidic residues" evidence="1">
    <location>
        <begin position="1"/>
        <end position="32"/>
    </location>
</feature>
<accession>A0A9P3EPA0</accession>
<feature type="compositionally biased region" description="Basic and acidic residues" evidence="1">
    <location>
        <begin position="39"/>
        <end position="50"/>
    </location>
</feature>
<keyword evidence="3" id="KW-1185">Reference proteome</keyword>
<dbReference type="RefSeq" id="XP_043153243.1">
    <property type="nucleotide sequence ID" value="XM_043297308.1"/>
</dbReference>
<organism evidence="2 3">
    <name type="scientific">Aspergillus pseudoviridinutans</name>
    <dbReference type="NCBI Taxonomy" id="1517512"/>
    <lineage>
        <taxon>Eukaryota</taxon>
        <taxon>Fungi</taxon>
        <taxon>Dikarya</taxon>
        <taxon>Ascomycota</taxon>
        <taxon>Pezizomycotina</taxon>
        <taxon>Eurotiomycetes</taxon>
        <taxon>Eurotiomycetidae</taxon>
        <taxon>Eurotiales</taxon>
        <taxon>Aspergillaceae</taxon>
        <taxon>Aspergillus</taxon>
        <taxon>Aspergillus subgen. Fumigati</taxon>
    </lineage>
</organism>
<protein>
    <submittedName>
        <fullName evidence="2">Uncharacterized protein</fullName>
    </submittedName>
</protein>
<gene>
    <name evidence="2" type="ORF">Asppvi_001004</name>
</gene>
<evidence type="ECO:0000313" key="2">
    <source>
        <dbReference type="EMBL" id="GIJ82496.1"/>
    </source>
</evidence>
<evidence type="ECO:0000256" key="1">
    <source>
        <dbReference type="SAM" id="MobiDB-lite"/>
    </source>
</evidence>
<reference evidence="2 3" key="1">
    <citation type="submission" date="2018-10" db="EMBL/GenBank/DDBJ databases">
        <title>Pan-genome distribution and transcriptional activeness of fungal secondary metabolism genes in Aspergillus section Fumigati.</title>
        <authorList>
            <person name="Takahashi H."/>
            <person name="Umemura M."/>
            <person name="Ninomiya A."/>
            <person name="Kusuya Y."/>
            <person name="Urayama S."/>
            <person name="Shimizu M."/>
            <person name="Watanabe A."/>
            <person name="Kamei K."/>
            <person name="Yaguchi T."/>
            <person name="Hagiwara D."/>
        </authorList>
    </citation>
    <scope>NUCLEOTIDE SEQUENCE [LARGE SCALE GENOMIC DNA]</scope>
    <source>
        <strain evidence="2 3">IFM 55266</strain>
    </source>
</reference>
<sequence length="138" mass="14735">MDRRDPPEPNRGLDGETVHSADRAAHAEHRPADVSGRSHPADMARAERPQQRQAVDSPSRRWLTDRYHILSHTTSHSQRCGATACGPGLRVCAAPACRHGKPLGGGAPGTLAGPGICDIRMSWRPSSGNGLVQAPRQA</sequence>
<feature type="region of interest" description="Disordered" evidence="1">
    <location>
        <begin position="1"/>
        <end position="60"/>
    </location>
</feature>
<name>A0A9P3EPA0_9EURO</name>
<dbReference type="AlphaFoldDB" id="A0A9P3EPA0"/>
<dbReference type="GeneID" id="66999617"/>
<evidence type="ECO:0000313" key="3">
    <source>
        <dbReference type="Proteomes" id="UP001043456"/>
    </source>
</evidence>
<proteinExistence type="predicted"/>
<comment type="caution">
    <text evidence="2">The sequence shown here is derived from an EMBL/GenBank/DDBJ whole genome shotgun (WGS) entry which is preliminary data.</text>
</comment>